<comment type="function">
    <text evidence="7">May be involved in cell proliferation and cell motility.</text>
</comment>
<comment type="similarity">
    <text evidence="2 9">Belongs to the tetraspanin (TM4SF) family.</text>
</comment>
<gene>
    <name evidence="10" type="ORF">ASZ78_001189</name>
</gene>
<reference evidence="10 11" key="1">
    <citation type="submission" date="2016-07" db="EMBL/GenBank/DDBJ databases">
        <title>Disparate Historic Effective Population Sizes Predicted by Modern Levels of Genome Diversity for the Scaled Quail (Callipepla squamata) and the Northern Bobwhite (Colinus virginianus): Inferences from First and Second Generation Draft Genome Assemblies for Sympatric New World Quail.</title>
        <authorList>
            <person name="Oldeschulte D.L."/>
            <person name="Halley Y.A."/>
            <person name="Bhattarai E.K."/>
            <person name="Brashear W.A."/>
            <person name="Hill J."/>
            <person name="Metz R.P."/>
            <person name="Johnson C.D."/>
            <person name="Rollins D."/>
            <person name="Peterson M.J."/>
            <person name="Bickhart D.M."/>
            <person name="Decker J.E."/>
            <person name="Seabury C.M."/>
        </authorList>
    </citation>
    <scope>NUCLEOTIDE SEQUENCE [LARGE SCALE GENOMIC DNA]</scope>
    <source>
        <strain evidence="10 11">Texas</strain>
        <tissue evidence="10">Leg muscle</tissue>
    </source>
</reference>
<organism evidence="10 11">
    <name type="scientific">Callipepla squamata</name>
    <name type="common">Scaled quail</name>
    <dbReference type="NCBI Taxonomy" id="9009"/>
    <lineage>
        <taxon>Eukaryota</taxon>
        <taxon>Metazoa</taxon>
        <taxon>Chordata</taxon>
        <taxon>Craniata</taxon>
        <taxon>Vertebrata</taxon>
        <taxon>Euteleostomi</taxon>
        <taxon>Archelosauria</taxon>
        <taxon>Archosauria</taxon>
        <taxon>Dinosauria</taxon>
        <taxon>Saurischia</taxon>
        <taxon>Theropoda</taxon>
        <taxon>Coelurosauria</taxon>
        <taxon>Aves</taxon>
        <taxon>Neognathae</taxon>
        <taxon>Galloanserae</taxon>
        <taxon>Galliformes</taxon>
        <taxon>Odontophoridae</taxon>
        <taxon>Callipepla</taxon>
    </lineage>
</organism>
<dbReference type="InterPro" id="IPR048232">
    <property type="entry name" value="TSN6/7_LEL"/>
</dbReference>
<dbReference type="InterPro" id="IPR018499">
    <property type="entry name" value="Tetraspanin/Peripherin"/>
</dbReference>
<dbReference type="GO" id="GO:0005886">
    <property type="term" value="C:plasma membrane"/>
    <property type="evidence" value="ECO:0007669"/>
    <property type="project" value="TreeGrafter"/>
</dbReference>
<feature type="disulfide bond" evidence="8">
    <location>
        <begin position="157"/>
        <end position="180"/>
    </location>
</feature>
<dbReference type="CDD" id="cd03161">
    <property type="entry name" value="TM4SF2_6_like_LEL"/>
    <property type="match status" value="1"/>
</dbReference>
<feature type="transmembrane region" description="Helical" evidence="9">
    <location>
        <begin position="92"/>
        <end position="114"/>
    </location>
</feature>
<dbReference type="Proteomes" id="UP000198323">
    <property type="component" value="Unassembled WGS sequence"/>
</dbReference>
<keyword evidence="4 9" id="KW-1133">Transmembrane helix</keyword>
<comment type="caution">
    <text evidence="10">The sequence shown here is derived from an EMBL/GenBank/DDBJ whole genome shotgun (WGS) entry which is preliminary data.</text>
</comment>
<dbReference type="PROSITE" id="PS00421">
    <property type="entry name" value="TM4_1"/>
    <property type="match status" value="1"/>
</dbReference>
<evidence type="ECO:0000256" key="7">
    <source>
        <dbReference type="ARBA" id="ARBA00056010"/>
    </source>
</evidence>
<protein>
    <recommendedName>
        <fullName evidence="9">Tetraspanin</fullName>
    </recommendedName>
</protein>
<dbReference type="InterPro" id="IPR008952">
    <property type="entry name" value="Tetraspanin_EC2_sf"/>
</dbReference>
<dbReference type="OrthoDB" id="9972904at2759"/>
<sequence length="255" mass="28135">MASPSRRLQTKPVITCLKSVLLTYTFVFWVSGIVLLAVGVWGRVSLAVYFSLLDEKATNVPFVLVGAGVVVVLLGTFGCFATCRGSTWMLKLYAMLLSLIFLIVLVAAVVGFVFRHEIKTNFESNLNLALKNYNGTADHHSEAVDTIQRTGILLHCCGVQNYSDWEKTEYFAQKGIPQSCCKSQGDCSVEDLRDPRKAKLKVFVDGCFFLVTSTMESKMSVVAGISFGIACFQLVGIILACCLSRYITNNQYEMV</sequence>
<dbReference type="PRINTS" id="PR00259">
    <property type="entry name" value="TMFOUR"/>
</dbReference>
<keyword evidence="6" id="KW-0325">Glycoprotein</keyword>
<keyword evidence="8" id="KW-1015">Disulfide bond</keyword>
<dbReference type="SUPFAM" id="SSF48652">
    <property type="entry name" value="Tetraspanin"/>
    <property type="match status" value="1"/>
</dbReference>
<evidence type="ECO:0000256" key="5">
    <source>
        <dbReference type="ARBA" id="ARBA00023136"/>
    </source>
</evidence>
<dbReference type="FunFam" id="1.10.1450.10:FF:000003">
    <property type="entry name" value="Tetraspanin"/>
    <property type="match status" value="1"/>
</dbReference>
<dbReference type="InterPro" id="IPR000301">
    <property type="entry name" value="Tetraspanin_animals"/>
</dbReference>
<evidence type="ECO:0000313" key="10">
    <source>
        <dbReference type="EMBL" id="OXB60230.1"/>
    </source>
</evidence>
<dbReference type="PIRSF" id="PIRSF002419">
    <property type="entry name" value="Tetraspanin"/>
    <property type="match status" value="1"/>
</dbReference>
<dbReference type="EMBL" id="MCFN01000342">
    <property type="protein sequence ID" value="OXB60230.1"/>
    <property type="molecule type" value="Genomic_DNA"/>
</dbReference>
<evidence type="ECO:0000256" key="8">
    <source>
        <dbReference type="PIRSR" id="PIRSR002419-1"/>
    </source>
</evidence>
<comment type="subcellular location">
    <subcellularLocation>
        <location evidence="1 9">Membrane</location>
        <topology evidence="1 9">Multi-pass membrane protein</topology>
    </subcellularLocation>
</comment>
<evidence type="ECO:0000313" key="11">
    <source>
        <dbReference type="Proteomes" id="UP000198323"/>
    </source>
</evidence>
<feature type="transmembrane region" description="Helical" evidence="9">
    <location>
        <begin position="62"/>
        <end position="80"/>
    </location>
</feature>
<keyword evidence="11" id="KW-1185">Reference proteome</keyword>
<keyword evidence="3 9" id="KW-0812">Transmembrane</keyword>
<dbReference type="PANTHER" id="PTHR19282">
    <property type="entry name" value="TETRASPANIN"/>
    <property type="match status" value="1"/>
</dbReference>
<proteinExistence type="inferred from homology"/>
<keyword evidence="5 9" id="KW-0472">Membrane</keyword>
<evidence type="ECO:0000256" key="3">
    <source>
        <dbReference type="ARBA" id="ARBA00022692"/>
    </source>
</evidence>
<dbReference type="PANTHER" id="PTHR19282:SF169">
    <property type="entry name" value="TETRASPANIN-6"/>
    <property type="match status" value="1"/>
</dbReference>
<feature type="transmembrane region" description="Helical" evidence="9">
    <location>
        <begin position="221"/>
        <end position="247"/>
    </location>
</feature>
<dbReference type="InterPro" id="IPR018503">
    <property type="entry name" value="Tetraspanin_CS"/>
</dbReference>
<dbReference type="AlphaFoldDB" id="A0A226MYQ1"/>
<accession>A0A226MYQ1</accession>
<dbReference type="Pfam" id="PF00335">
    <property type="entry name" value="Tetraspanin"/>
    <property type="match status" value="1"/>
</dbReference>
<evidence type="ECO:0000256" key="1">
    <source>
        <dbReference type="ARBA" id="ARBA00004141"/>
    </source>
</evidence>
<dbReference type="STRING" id="9009.A0A226MYQ1"/>
<evidence type="ECO:0000256" key="6">
    <source>
        <dbReference type="ARBA" id="ARBA00023180"/>
    </source>
</evidence>
<evidence type="ECO:0000256" key="4">
    <source>
        <dbReference type="ARBA" id="ARBA00022989"/>
    </source>
</evidence>
<evidence type="ECO:0000256" key="9">
    <source>
        <dbReference type="RuleBase" id="RU361218"/>
    </source>
</evidence>
<evidence type="ECO:0000256" key="2">
    <source>
        <dbReference type="ARBA" id="ARBA00006840"/>
    </source>
</evidence>
<dbReference type="Gene3D" id="1.10.1450.10">
    <property type="entry name" value="Tetraspanin"/>
    <property type="match status" value="1"/>
</dbReference>
<name>A0A226MYQ1_CALSU</name>
<feature type="transmembrane region" description="Helical" evidence="9">
    <location>
        <begin position="21"/>
        <end position="42"/>
    </location>
</feature>